<evidence type="ECO:0000313" key="9">
    <source>
        <dbReference type="Proteomes" id="UP000195455"/>
    </source>
</evidence>
<dbReference type="InterPro" id="IPR058031">
    <property type="entry name" value="AAA_lid_NorR"/>
</dbReference>
<dbReference type="InterPro" id="IPR002078">
    <property type="entry name" value="Sigma_54_int"/>
</dbReference>
<evidence type="ECO:0000256" key="1">
    <source>
        <dbReference type="ARBA" id="ARBA00022741"/>
    </source>
</evidence>
<keyword evidence="2" id="KW-0067">ATP-binding</keyword>
<keyword evidence="3" id="KW-0805">Transcription regulation</keyword>
<dbReference type="SUPFAM" id="SSF52540">
    <property type="entry name" value="P-loop containing nucleoside triphosphate hydrolases"/>
    <property type="match status" value="1"/>
</dbReference>
<dbReference type="InterPro" id="IPR000014">
    <property type="entry name" value="PAS"/>
</dbReference>
<dbReference type="PROSITE" id="PS00688">
    <property type="entry name" value="SIGMA54_INTERACT_3"/>
    <property type="match status" value="1"/>
</dbReference>
<feature type="domain" description="Sigma-54 factor interaction" evidence="6">
    <location>
        <begin position="142"/>
        <end position="371"/>
    </location>
</feature>
<dbReference type="GO" id="GO:0006355">
    <property type="term" value="P:regulation of DNA-templated transcription"/>
    <property type="evidence" value="ECO:0007669"/>
    <property type="project" value="InterPro"/>
</dbReference>
<evidence type="ECO:0000256" key="3">
    <source>
        <dbReference type="ARBA" id="ARBA00023015"/>
    </source>
</evidence>
<dbReference type="NCBIfam" id="TIGR00229">
    <property type="entry name" value="sensory_box"/>
    <property type="match status" value="1"/>
</dbReference>
<dbReference type="CDD" id="cd00130">
    <property type="entry name" value="PAS"/>
    <property type="match status" value="1"/>
</dbReference>
<dbReference type="InterPro" id="IPR003593">
    <property type="entry name" value="AAA+_ATPase"/>
</dbReference>
<dbReference type="Pfam" id="PF00158">
    <property type="entry name" value="Sigma54_activat"/>
    <property type="match status" value="1"/>
</dbReference>
<proteinExistence type="predicted"/>
<dbReference type="SUPFAM" id="SSF55785">
    <property type="entry name" value="PYP-like sensor domain (PAS domain)"/>
    <property type="match status" value="1"/>
</dbReference>
<sequence length="454" mass="51934">MQDPKNWEKVFDTFTDGIYITNADGLTLQVNRAYEEITGLNAENLIGKYMTQIVQEGYLSTSITQKVIETKKPVSIEQEIKNGKKVALNGFPIFDQDEILMVVSFVRDVTVLNKIEEDLKHSRFLIDQYQQRLNKMQKTQNYVAESQEFKNVMSLAHKVANVDSTVLILGESGTGKEVVAREIHEQSHRNNSLFLKINCGAIPENLLESELFGYEGGSFTGAKKNGHIGIFEMANKGTVFLDEIGDMPLHLQVKLLRVLQEKTISRIGSTKSIPIDTRIIAATNRNLEEMVQDKTFRQDLYYRLNVVSIILPPLRERKTDIPPLIEHFVNNINEKYRMNKKLSPSMLKCLMDYDWPGNVRELENIIERILVTSEENEIIPKAGLLPWNPSVASILELEADEIIPLKEAYDNLEHTILQNAAKKYKTTYEIAEALQISQPSVSRKLKKHKIKWNE</sequence>
<dbReference type="PROSITE" id="PS00676">
    <property type="entry name" value="SIGMA54_INTERACT_2"/>
    <property type="match status" value="1"/>
</dbReference>
<dbReference type="Gene3D" id="1.10.8.60">
    <property type="match status" value="1"/>
</dbReference>
<keyword evidence="4" id="KW-0238">DNA-binding</keyword>
<comment type="caution">
    <text evidence="8">The sequence shown here is derived from an EMBL/GenBank/DDBJ whole genome shotgun (WGS) entry which is preliminary data.</text>
</comment>
<dbReference type="GO" id="GO:0005524">
    <property type="term" value="F:ATP binding"/>
    <property type="evidence" value="ECO:0007669"/>
    <property type="project" value="UniProtKB-KW"/>
</dbReference>
<dbReference type="SMART" id="SM00382">
    <property type="entry name" value="AAA"/>
    <property type="match status" value="1"/>
</dbReference>
<name>A0A1Y3UHV0_9FIRM</name>
<dbReference type="PROSITE" id="PS50045">
    <property type="entry name" value="SIGMA54_INTERACT_4"/>
    <property type="match status" value="1"/>
</dbReference>
<dbReference type="Gene3D" id="3.30.450.20">
    <property type="entry name" value="PAS domain"/>
    <property type="match status" value="1"/>
</dbReference>
<evidence type="ECO:0008006" key="10">
    <source>
        <dbReference type="Google" id="ProtNLM"/>
    </source>
</evidence>
<dbReference type="EMBL" id="NFHM01000001">
    <property type="protein sequence ID" value="OUN45939.1"/>
    <property type="molecule type" value="Genomic_DNA"/>
</dbReference>
<feature type="domain" description="PAS" evidence="7">
    <location>
        <begin position="3"/>
        <end position="48"/>
    </location>
</feature>
<dbReference type="InterPro" id="IPR013767">
    <property type="entry name" value="PAS_fold"/>
</dbReference>
<reference evidence="9" key="1">
    <citation type="submission" date="2017-04" db="EMBL/GenBank/DDBJ databases">
        <title>Function of individual gut microbiota members based on whole genome sequencing of pure cultures obtained from chicken caecum.</title>
        <authorList>
            <person name="Medvecky M."/>
            <person name="Cejkova D."/>
            <person name="Polansky O."/>
            <person name="Karasova D."/>
            <person name="Kubasova T."/>
            <person name="Cizek A."/>
            <person name="Rychlik I."/>
        </authorList>
    </citation>
    <scope>NUCLEOTIDE SEQUENCE [LARGE SCALE GENOMIC DNA]</scope>
    <source>
        <strain evidence="9">An75</strain>
    </source>
</reference>
<dbReference type="CDD" id="cd00009">
    <property type="entry name" value="AAA"/>
    <property type="match status" value="1"/>
</dbReference>
<evidence type="ECO:0000259" key="7">
    <source>
        <dbReference type="PROSITE" id="PS50112"/>
    </source>
</evidence>
<evidence type="ECO:0000256" key="5">
    <source>
        <dbReference type="ARBA" id="ARBA00023163"/>
    </source>
</evidence>
<dbReference type="FunFam" id="3.40.50.300:FF:000006">
    <property type="entry name" value="DNA-binding transcriptional regulator NtrC"/>
    <property type="match status" value="1"/>
</dbReference>
<dbReference type="PROSITE" id="PS50112">
    <property type="entry name" value="PAS"/>
    <property type="match status" value="1"/>
</dbReference>
<dbReference type="PANTHER" id="PTHR32071">
    <property type="entry name" value="TRANSCRIPTIONAL REGULATORY PROTEIN"/>
    <property type="match status" value="1"/>
</dbReference>
<dbReference type="Pfam" id="PF25601">
    <property type="entry name" value="AAA_lid_14"/>
    <property type="match status" value="1"/>
</dbReference>
<dbReference type="Gene3D" id="3.40.50.300">
    <property type="entry name" value="P-loop containing nucleotide triphosphate hydrolases"/>
    <property type="match status" value="1"/>
</dbReference>
<evidence type="ECO:0000313" key="8">
    <source>
        <dbReference type="EMBL" id="OUN45939.1"/>
    </source>
</evidence>
<dbReference type="GO" id="GO:0003677">
    <property type="term" value="F:DNA binding"/>
    <property type="evidence" value="ECO:0007669"/>
    <property type="project" value="UniProtKB-KW"/>
</dbReference>
<accession>A0A1Y3UHV0</accession>
<evidence type="ECO:0000259" key="6">
    <source>
        <dbReference type="PROSITE" id="PS50045"/>
    </source>
</evidence>
<dbReference type="InterPro" id="IPR027417">
    <property type="entry name" value="P-loop_NTPase"/>
</dbReference>
<keyword evidence="5" id="KW-0804">Transcription</keyword>
<protein>
    <recommendedName>
        <fullName evidence="10">Transcriptional regulatory protein TyrR</fullName>
    </recommendedName>
</protein>
<dbReference type="InterPro" id="IPR025943">
    <property type="entry name" value="Sigma_54_int_dom_ATP-bd_2"/>
</dbReference>
<dbReference type="Gene3D" id="1.10.10.60">
    <property type="entry name" value="Homeodomain-like"/>
    <property type="match status" value="1"/>
</dbReference>
<keyword evidence="1" id="KW-0547">Nucleotide-binding</keyword>
<evidence type="ECO:0000256" key="4">
    <source>
        <dbReference type="ARBA" id="ARBA00023125"/>
    </source>
</evidence>
<organism evidence="8 9">
    <name type="scientific">Anaerotignum lactatifermentans</name>
    <dbReference type="NCBI Taxonomy" id="160404"/>
    <lineage>
        <taxon>Bacteria</taxon>
        <taxon>Bacillati</taxon>
        <taxon>Bacillota</taxon>
        <taxon>Clostridia</taxon>
        <taxon>Lachnospirales</taxon>
        <taxon>Anaerotignaceae</taxon>
        <taxon>Anaerotignum</taxon>
    </lineage>
</organism>
<dbReference type="InterPro" id="IPR025944">
    <property type="entry name" value="Sigma_54_int_dom_CS"/>
</dbReference>
<dbReference type="PANTHER" id="PTHR32071:SF57">
    <property type="entry name" value="C4-DICARBOXYLATE TRANSPORT TRANSCRIPTIONAL REGULATORY PROTEIN DCTD"/>
    <property type="match status" value="1"/>
</dbReference>
<evidence type="ECO:0000256" key="2">
    <source>
        <dbReference type="ARBA" id="ARBA00022840"/>
    </source>
</evidence>
<gene>
    <name evidence="8" type="ORF">B5G26_00350</name>
</gene>
<dbReference type="InterPro" id="IPR035965">
    <property type="entry name" value="PAS-like_dom_sf"/>
</dbReference>
<dbReference type="Pfam" id="PF00989">
    <property type="entry name" value="PAS"/>
    <property type="match status" value="1"/>
</dbReference>
<dbReference type="InterPro" id="IPR009057">
    <property type="entry name" value="Homeodomain-like_sf"/>
</dbReference>
<dbReference type="InterPro" id="IPR025662">
    <property type="entry name" value="Sigma_54_int_dom_ATP-bd_1"/>
</dbReference>
<dbReference type="SUPFAM" id="SSF46689">
    <property type="entry name" value="Homeodomain-like"/>
    <property type="match status" value="1"/>
</dbReference>
<dbReference type="PROSITE" id="PS00675">
    <property type="entry name" value="SIGMA54_INTERACT_1"/>
    <property type="match status" value="1"/>
</dbReference>
<dbReference type="AlphaFoldDB" id="A0A1Y3UHV0"/>
<dbReference type="SMART" id="SM00091">
    <property type="entry name" value="PAS"/>
    <property type="match status" value="1"/>
</dbReference>
<dbReference type="Proteomes" id="UP000195455">
    <property type="component" value="Unassembled WGS sequence"/>
</dbReference>